<gene>
    <name evidence="1" type="ORF">A6J80_16160</name>
</gene>
<accession>A0A1V0GV13</accession>
<proteinExistence type="predicted"/>
<evidence type="ECO:0000313" key="2">
    <source>
        <dbReference type="Proteomes" id="UP000191257"/>
    </source>
</evidence>
<protein>
    <submittedName>
        <fullName evidence="1">Uncharacterized protein</fullName>
    </submittedName>
</protein>
<dbReference type="RefSeq" id="WP_080622170.1">
    <property type="nucleotide sequence ID" value="NZ_CAWMZI010000001.1"/>
</dbReference>
<name>A0A1V0GV13_9RHOB</name>
<evidence type="ECO:0000313" key="1">
    <source>
        <dbReference type="EMBL" id="ARC37697.1"/>
    </source>
</evidence>
<sequence length="60" mass="6630">MKRQISRESLSGRVELGDSAAITTTAPGRWSSSRYMMVQVFAQIDKEEIDPILSITTKAA</sequence>
<reference evidence="1" key="1">
    <citation type="submission" date="2017-12" db="EMBL/GenBank/DDBJ databases">
        <title>FDA dAtabase for Regulatory Grade micrObial Sequences (FDA-ARGOS): Supporting development and validation of Infectious Disease Dx tests.</title>
        <authorList>
            <person name="Campos J."/>
            <person name="Goldberg B."/>
            <person name="Tallon L."/>
            <person name="Sadzewicz L."/>
            <person name="Sengamalay N."/>
            <person name="Ott S."/>
            <person name="Godinez A."/>
            <person name="Nagaraj S."/>
            <person name="Vyas G."/>
            <person name="Aluvathingal J."/>
            <person name="Nadendla S."/>
            <person name="Geyer C."/>
            <person name="Nandy P."/>
            <person name="Hobson J."/>
            <person name="Sichtig H."/>
        </authorList>
    </citation>
    <scope>NUCLEOTIDE SEQUENCE</scope>
    <source>
        <strain evidence="1">FDAARGOS_252</strain>
    </source>
</reference>
<dbReference type="Proteomes" id="UP000191257">
    <property type="component" value="Chromosome"/>
</dbReference>
<dbReference type="KEGG" id="pye:A6J80_16160"/>
<keyword evidence="2" id="KW-1185">Reference proteome</keyword>
<dbReference type="AlphaFoldDB" id="A0A1V0GV13"/>
<organism evidence="1 2">
    <name type="scientific">Paracoccus yeei</name>
    <dbReference type="NCBI Taxonomy" id="147645"/>
    <lineage>
        <taxon>Bacteria</taxon>
        <taxon>Pseudomonadati</taxon>
        <taxon>Pseudomonadota</taxon>
        <taxon>Alphaproteobacteria</taxon>
        <taxon>Rhodobacterales</taxon>
        <taxon>Paracoccaceae</taxon>
        <taxon>Paracoccus</taxon>
    </lineage>
</organism>
<dbReference type="EMBL" id="CP020442">
    <property type="protein sequence ID" value="ARC37697.1"/>
    <property type="molecule type" value="Genomic_DNA"/>
</dbReference>